<dbReference type="InterPro" id="IPR001907">
    <property type="entry name" value="ClpP"/>
</dbReference>
<comment type="function">
    <text evidence="6">Cleaves peptides in various proteins in a process that requires ATP hydrolysis. Has a chymotrypsin-like activity. Plays a major role in the degradation of misfolded proteins.</text>
</comment>
<dbReference type="PANTHER" id="PTHR10381:SF70">
    <property type="entry name" value="ATP-DEPENDENT CLP PROTEASE PROTEOLYTIC SUBUNIT"/>
    <property type="match status" value="1"/>
</dbReference>
<comment type="subunit">
    <text evidence="6">Fourteen ClpP subunits assemble into 2 heptameric rings which stack back to back to give a disk-like structure with a central cavity, resembling the structure of eukaryotic proteasomes.</text>
</comment>
<evidence type="ECO:0000313" key="8">
    <source>
        <dbReference type="EMBL" id="MDA3614407.1"/>
    </source>
</evidence>
<protein>
    <recommendedName>
        <fullName evidence="6 7">ATP-dependent Clp protease proteolytic subunit</fullName>
        <ecNumber evidence="6">3.4.21.92</ecNumber>
    </recommendedName>
    <alternativeName>
        <fullName evidence="6">Endopeptidase Clp</fullName>
    </alternativeName>
</protein>
<comment type="similarity">
    <text evidence="1 6 7">Belongs to the peptidase S14 family.</text>
</comment>
<dbReference type="NCBIfam" id="NF001368">
    <property type="entry name" value="PRK00277.1"/>
    <property type="match status" value="1"/>
</dbReference>
<accession>A0ABT4UHU1</accession>
<evidence type="ECO:0000256" key="1">
    <source>
        <dbReference type="ARBA" id="ARBA00007039"/>
    </source>
</evidence>
<dbReference type="PRINTS" id="PR00127">
    <property type="entry name" value="CLPPROTEASEP"/>
</dbReference>
<dbReference type="GO" id="GO:0006508">
    <property type="term" value="P:proteolysis"/>
    <property type="evidence" value="ECO:0007669"/>
    <property type="project" value="UniProtKB-KW"/>
</dbReference>
<evidence type="ECO:0000256" key="5">
    <source>
        <dbReference type="ARBA" id="ARBA00022825"/>
    </source>
</evidence>
<proteinExistence type="inferred from homology"/>
<dbReference type="EMBL" id="JAQGEF010000005">
    <property type="protein sequence ID" value="MDA3614407.1"/>
    <property type="molecule type" value="Genomic_DNA"/>
</dbReference>
<keyword evidence="4 6" id="KW-0378">Hydrolase</keyword>
<organism evidence="8 9">
    <name type="scientific">Polluticaenibacter yanchengensis</name>
    <dbReference type="NCBI Taxonomy" id="3014562"/>
    <lineage>
        <taxon>Bacteria</taxon>
        <taxon>Pseudomonadati</taxon>
        <taxon>Bacteroidota</taxon>
        <taxon>Chitinophagia</taxon>
        <taxon>Chitinophagales</taxon>
        <taxon>Chitinophagaceae</taxon>
        <taxon>Polluticaenibacter</taxon>
    </lineage>
</organism>
<comment type="catalytic activity">
    <reaction evidence="6">
        <text>Hydrolysis of proteins to small peptides in the presence of ATP and magnesium. alpha-casein is the usual test substrate. In the absence of ATP, only oligopeptides shorter than five residues are hydrolyzed (such as succinyl-Leu-Tyr-|-NHMec, and Leu-Tyr-Leu-|-Tyr-Trp, in which cleavage of the -Tyr-|-Leu- and -Tyr-|-Trp bonds also occurs).</text>
        <dbReference type="EC" id="3.4.21.92"/>
    </reaction>
</comment>
<dbReference type="RefSeq" id="WP_407030735.1">
    <property type="nucleotide sequence ID" value="NZ_JAQGEF010000005.1"/>
</dbReference>
<name>A0ABT4UHU1_9BACT</name>
<dbReference type="Proteomes" id="UP001210231">
    <property type="component" value="Unassembled WGS sequence"/>
</dbReference>
<keyword evidence="2 6" id="KW-0963">Cytoplasm</keyword>
<evidence type="ECO:0000313" key="9">
    <source>
        <dbReference type="Proteomes" id="UP001210231"/>
    </source>
</evidence>
<dbReference type="CDD" id="cd07017">
    <property type="entry name" value="S14_ClpP_2"/>
    <property type="match status" value="1"/>
</dbReference>
<evidence type="ECO:0000256" key="6">
    <source>
        <dbReference type="HAMAP-Rule" id="MF_00444"/>
    </source>
</evidence>
<dbReference type="InterPro" id="IPR023562">
    <property type="entry name" value="ClpP/TepA"/>
</dbReference>
<feature type="active site" evidence="6">
    <location>
        <position position="169"/>
    </location>
</feature>
<dbReference type="Gene3D" id="3.90.226.10">
    <property type="entry name" value="2-enoyl-CoA Hydratase, Chain A, domain 1"/>
    <property type="match status" value="1"/>
</dbReference>
<dbReference type="Pfam" id="PF00574">
    <property type="entry name" value="CLP_protease"/>
    <property type="match status" value="1"/>
</dbReference>
<sequence>MEFGKEFERYAVKHRGISSNTLDSYMKHSAPKAVQSVPGFGGVPNITSLTPNIIEERPMNIAVMDVYSRLMMDRIIFLGYPITDEVANIVTAQLLFLESTERTRDIQMYINSPGGSVYAGLGMYDTMQFITPDVSTICTGIAASMGAVLMAAGTEGKRTALQHSRIMIHQPSAGAMGQASDIEITVNEVRKLKQELYDILAYHSGQTAEQIAIDSNRDKWLTAPEAKEYGLVDEVLITNPRKAKK</sequence>
<dbReference type="InterPro" id="IPR029045">
    <property type="entry name" value="ClpP/crotonase-like_dom_sf"/>
</dbReference>
<feature type="active site" description="Nucleophile" evidence="6">
    <location>
        <position position="144"/>
    </location>
</feature>
<dbReference type="SUPFAM" id="SSF52096">
    <property type="entry name" value="ClpP/crotonase"/>
    <property type="match status" value="1"/>
</dbReference>
<keyword evidence="5 6" id="KW-0720">Serine protease</keyword>
<dbReference type="EC" id="3.4.21.92" evidence="6"/>
<dbReference type="HAMAP" id="MF_00444">
    <property type="entry name" value="ClpP"/>
    <property type="match status" value="1"/>
</dbReference>
<reference evidence="8 9" key="1">
    <citation type="submission" date="2022-12" db="EMBL/GenBank/DDBJ databases">
        <title>Chitinophagaceae gen. sp. nov., a new member of the family Chitinophagaceae, isolated from soil in a chemical factory.</title>
        <authorList>
            <person name="Ke Z."/>
        </authorList>
    </citation>
    <scope>NUCLEOTIDE SEQUENCE [LARGE SCALE GENOMIC DNA]</scope>
    <source>
        <strain evidence="8 9">LY-5</strain>
    </source>
</reference>
<comment type="subcellular location">
    <subcellularLocation>
        <location evidence="6">Cytoplasm</location>
    </subcellularLocation>
</comment>
<evidence type="ECO:0000256" key="2">
    <source>
        <dbReference type="ARBA" id="ARBA00022490"/>
    </source>
</evidence>
<keyword evidence="3 6" id="KW-0645">Protease</keyword>
<gene>
    <name evidence="6" type="primary">clpP</name>
    <name evidence="8" type="ORF">O3P16_06275</name>
</gene>
<keyword evidence="9" id="KW-1185">Reference proteome</keyword>
<evidence type="ECO:0000256" key="7">
    <source>
        <dbReference type="RuleBase" id="RU003567"/>
    </source>
</evidence>
<dbReference type="NCBIfam" id="NF009205">
    <property type="entry name" value="PRK12553.1"/>
    <property type="match status" value="1"/>
</dbReference>
<dbReference type="GO" id="GO:0008233">
    <property type="term" value="F:peptidase activity"/>
    <property type="evidence" value="ECO:0007669"/>
    <property type="project" value="UniProtKB-KW"/>
</dbReference>
<comment type="caution">
    <text evidence="8">The sequence shown here is derived from an EMBL/GenBank/DDBJ whole genome shotgun (WGS) entry which is preliminary data.</text>
</comment>
<dbReference type="PANTHER" id="PTHR10381">
    <property type="entry name" value="ATP-DEPENDENT CLP PROTEASE PROTEOLYTIC SUBUNIT"/>
    <property type="match status" value="1"/>
</dbReference>
<evidence type="ECO:0000256" key="3">
    <source>
        <dbReference type="ARBA" id="ARBA00022670"/>
    </source>
</evidence>
<evidence type="ECO:0000256" key="4">
    <source>
        <dbReference type="ARBA" id="ARBA00022801"/>
    </source>
</evidence>